<sequence length="115" mass="13412">MKKSFFLAYTTNLNPIDLVRIFEKKFDISFIEHSSDYLGNYYSYEGLLCDNFKILQNKLPDGDLQINDGGIETILKLGFLNGKNKEKQSKYEFMKKQLASLDNINLHSFDILEEE</sequence>
<dbReference type="AlphaFoldDB" id="A0A836LZ05"/>
<protein>
    <submittedName>
        <fullName evidence="1">Uncharacterized protein</fullName>
    </submittedName>
</protein>
<dbReference type="EMBL" id="JMOA01000054">
    <property type="protein sequence ID" value="KCY00152.1"/>
    <property type="molecule type" value="Genomic_DNA"/>
</dbReference>
<evidence type="ECO:0000313" key="2">
    <source>
        <dbReference type="Proteomes" id="UP000027309"/>
    </source>
</evidence>
<proteinExistence type="predicted"/>
<name>A0A836LZ05_ACIBA</name>
<evidence type="ECO:0000313" key="1">
    <source>
        <dbReference type="EMBL" id="KCY00152.1"/>
    </source>
</evidence>
<gene>
    <name evidence="1" type="ORF">J572_3272</name>
</gene>
<accession>A0A836LZ05</accession>
<organism evidence="1 2">
    <name type="scientific">Acinetobacter baumannii 1499986</name>
    <dbReference type="NCBI Taxonomy" id="1310673"/>
    <lineage>
        <taxon>Bacteria</taxon>
        <taxon>Pseudomonadati</taxon>
        <taxon>Pseudomonadota</taxon>
        <taxon>Gammaproteobacteria</taxon>
        <taxon>Moraxellales</taxon>
        <taxon>Moraxellaceae</taxon>
        <taxon>Acinetobacter</taxon>
        <taxon>Acinetobacter calcoaceticus/baumannii complex</taxon>
    </lineage>
</organism>
<dbReference type="RefSeq" id="WP_031960263.1">
    <property type="nucleotide sequence ID" value="NZ_JMOA01000054.1"/>
</dbReference>
<reference evidence="1 2" key="1">
    <citation type="submission" date="2014-04" db="EMBL/GenBank/DDBJ databases">
        <title>Comparative genomics and transcriptomics to identify genetic mechanisms underlying the emergence of carbapenem resistant Acinetobacter baumannii (CRAb).</title>
        <authorList>
            <person name="Harris A.D."/>
            <person name="Johnson K.J."/>
            <person name="George J."/>
            <person name="Nadendla S."/>
            <person name="Daugherty S.C."/>
            <person name="Parankush S."/>
            <person name="Sadzewicz L."/>
            <person name="Tallon L."/>
            <person name="Sengamalay N."/>
            <person name="Hazen T.H."/>
            <person name="Rasko D.A."/>
        </authorList>
    </citation>
    <scope>NUCLEOTIDE SEQUENCE [LARGE SCALE GENOMIC DNA]</scope>
    <source>
        <strain evidence="1 2">1499986</strain>
    </source>
</reference>
<dbReference type="Proteomes" id="UP000027309">
    <property type="component" value="Unassembled WGS sequence"/>
</dbReference>
<comment type="caution">
    <text evidence="1">The sequence shown here is derived from an EMBL/GenBank/DDBJ whole genome shotgun (WGS) entry which is preliminary data.</text>
</comment>